<reference evidence="1 2" key="1">
    <citation type="submission" date="2016-10" db="EMBL/GenBank/DDBJ databases">
        <authorList>
            <person name="de Groot N.N."/>
        </authorList>
    </citation>
    <scope>NUCLEOTIDE SEQUENCE [LARGE SCALE GENOMIC DNA]</scope>
    <source>
        <strain evidence="1 2">LMG 24775</strain>
    </source>
</reference>
<protein>
    <submittedName>
        <fullName evidence="1">Uncharacterized protein</fullName>
    </submittedName>
</protein>
<gene>
    <name evidence="1" type="ORF">SAMN05421547_1249</name>
</gene>
<evidence type="ECO:0000313" key="2">
    <source>
        <dbReference type="Proteomes" id="UP000183417"/>
    </source>
</evidence>
<organism evidence="1 2">
    <name type="scientific">Delftia lacustris</name>
    <dbReference type="NCBI Taxonomy" id="558537"/>
    <lineage>
        <taxon>Bacteria</taxon>
        <taxon>Pseudomonadati</taxon>
        <taxon>Pseudomonadota</taxon>
        <taxon>Betaproteobacteria</taxon>
        <taxon>Burkholderiales</taxon>
        <taxon>Comamonadaceae</taxon>
        <taxon>Delftia</taxon>
    </lineage>
</organism>
<dbReference type="Proteomes" id="UP000183417">
    <property type="component" value="Unassembled WGS sequence"/>
</dbReference>
<accession>A0A1H3SYI1</accession>
<evidence type="ECO:0000313" key="1">
    <source>
        <dbReference type="EMBL" id="SDZ43042.1"/>
    </source>
</evidence>
<dbReference type="RefSeq" id="WP_074923357.1">
    <property type="nucleotide sequence ID" value="NZ_CP141274.1"/>
</dbReference>
<proteinExistence type="predicted"/>
<dbReference type="GeneID" id="94692764"/>
<dbReference type="EMBL" id="FNPE01000024">
    <property type="protein sequence ID" value="SDZ43042.1"/>
    <property type="molecule type" value="Genomic_DNA"/>
</dbReference>
<sequence length="148" mass="15595">MSVILGMDPGANTGVAVYVDGQLVELLTIPPHHIERTLAARMPSRVVFEDSRLQSHTWTRGKTGAASAKMARNVGQVDARCADITAHCADLGIPAHGISPAGKGGKLDAKRFAAVTGWTGPSNEHSRDAAMVAWPYRRAADLRGGGRG</sequence>
<name>A0A1H3SYI1_9BURK</name>
<dbReference type="AlphaFoldDB" id="A0A1H3SYI1"/>